<protein>
    <submittedName>
        <fullName evidence="3">Uncharacterized protein</fullName>
    </submittedName>
</protein>
<evidence type="ECO:0000313" key="4">
    <source>
        <dbReference type="Proteomes" id="UP000636800"/>
    </source>
</evidence>
<dbReference type="AlphaFoldDB" id="A0A835RH62"/>
<evidence type="ECO:0000313" key="2">
    <source>
        <dbReference type="EMBL" id="KAG0489208.1"/>
    </source>
</evidence>
<accession>A0A835RH62</accession>
<dbReference type="Proteomes" id="UP000639772">
    <property type="component" value="Chromosome 3"/>
</dbReference>
<proteinExistence type="predicted"/>
<evidence type="ECO:0000313" key="5">
    <source>
        <dbReference type="Proteomes" id="UP000639772"/>
    </source>
</evidence>
<dbReference type="EMBL" id="JADCNM010000003">
    <property type="protein sequence ID" value="KAG0491194.1"/>
    <property type="molecule type" value="Genomic_DNA"/>
</dbReference>
<reference evidence="4 5" key="1">
    <citation type="journal article" date="2020" name="Nat. Food">
        <title>A phased Vanilla planifolia genome enables genetic improvement of flavour and production.</title>
        <authorList>
            <person name="Hasing T."/>
            <person name="Tang H."/>
            <person name="Brym M."/>
            <person name="Khazi F."/>
            <person name="Huang T."/>
            <person name="Chambers A.H."/>
        </authorList>
    </citation>
    <scope>NUCLEOTIDE SEQUENCE [LARGE SCALE GENOMIC DNA]</scope>
    <source>
        <tissue evidence="3">Leaf</tissue>
    </source>
</reference>
<evidence type="ECO:0000256" key="1">
    <source>
        <dbReference type="SAM" id="MobiDB-lite"/>
    </source>
</evidence>
<gene>
    <name evidence="2" type="ORF">HPP92_008019</name>
    <name evidence="3" type="ORF">HPP92_008057</name>
</gene>
<organism evidence="3 5">
    <name type="scientific">Vanilla planifolia</name>
    <name type="common">Vanilla</name>
    <dbReference type="NCBI Taxonomy" id="51239"/>
    <lineage>
        <taxon>Eukaryota</taxon>
        <taxon>Viridiplantae</taxon>
        <taxon>Streptophyta</taxon>
        <taxon>Embryophyta</taxon>
        <taxon>Tracheophyta</taxon>
        <taxon>Spermatophyta</taxon>
        <taxon>Magnoliopsida</taxon>
        <taxon>Liliopsida</taxon>
        <taxon>Asparagales</taxon>
        <taxon>Orchidaceae</taxon>
        <taxon>Vanilloideae</taxon>
        <taxon>Vanilleae</taxon>
        <taxon>Vanilla</taxon>
    </lineage>
</organism>
<dbReference type="Proteomes" id="UP000636800">
    <property type="component" value="Chromosome 3"/>
</dbReference>
<keyword evidence="4" id="KW-1185">Reference proteome</keyword>
<evidence type="ECO:0000313" key="3">
    <source>
        <dbReference type="EMBL" id="KAG0491194.1"/>
    </source>
</evidence>
<comment type="caution">
    <text evidence="3">The sequence shown here is derived from an EMBL/GenBank/DDBJ whole genome shotgun (WGS) entry which is preliminary data.</text>
</comment>
<feature type="region of interest" description="Disordered" evidence="1">
    <location>
        <begin position="1"/>
        <end position="25"/>
    </location>
</feature>
<dbReference type="EMBL" id="JADCNL010000003">
    <property type="protein sequence ID" value="KAG0489208.1"/>
    <property type="molecule type" value="Genomic_DNA"/>
</dbReference>
<name>A0A835RH62_VANPL</name>
<sequence>MNEATKTAINERSQLQRATSTSTSSLLPGRDILRGQNAWPELPYLMRVREAPLRISTELLAVALEPEPFDASMQCAWTPIPRNLPNFDSPHIIDSVSFLFHPCTFVLASFFTSLCDRLWRRQWMDFGVSVIFDLDGTFFSILGDSSH</sequence>